<comment type="caution">
    <text evidence="1">The sequence shown here is derived from an EMBL/GenBank/DDBJ whole genome shotgun (WGS) entry which is preliminary data.</text>
</comment>
<protein>
    <submittedName>
        <fullName evidence="1">Uncharacterized protein</fullName>
    </submittedName>
</protein>
<reference evidence="1 2" key="1">
    <citation type="submission" date="2013-09" db="EMBL/GenBank/DDBJ databases">
        <title>Draft Genome Sequence of five Lactobacillus helveticus strains CIRM-BIA 101T, 103, 104, 951 and 953 isolated from milk product.</title>
        <authorList>
            <person name="Valence F."/>
            <person name="Chuat V."/>
            <person name="Ma L."/>
            <person name="Creno S."/>
            <person name="Falentin H."/>
            <person name="Lortal S."/>
            <person name="Bizet C."/>
            <person name="Clermont D."/>
            <person name="Loux V."/>
            <person name="Bouchier C."/>
            <person name="Cousin S."/>
        </authorList>
    </citation>
    <scope>NUCLEOTIDE SEQUENCE [LARGE SCALE GENOMIC DNA]</scope>
    <source>
        <strain evidence="1 2">CIRM-BIA 953</strain>
    </source>
</reference>
<gene>
    <name evidence="1" type="ORF">LHCIRMBIA953_00622</name>
</gene>
<proteinExistence type="predicted"/>
<dbReference type="Proteomes" id="UP000017243">
    <property type="component" value="Unassembled WGS sequence"/>
</dbReference>
<name>U4QCU3_LACHE</name>
<organism evidence="1 2">
    <name type="scientific">Lactobacillus helveticus CIRM-BIA 953</name>
    <dbReference type="NCBI Taxonomy" id="1226335"/>
    <lineage>
        <taxon>Bacteria</taxon>
        <taxon>Bacillati</taxon>
        <taxon>Bacillota</taxon>
        <taxon>Bacilli</taxon>
        <taxon>Lactobacillales</taxon>
        <taxon>Lactobacillaceae</taxon>
        <taxon>Lactobacillus</taxon>
    </lineage>
</organism>
<evidence type="ECO:0000313" key="2">
    <source>
        <dbReference type="Proteomes" id="UP000017243"/>
    </source>
</evidence>
<dbReference type="EMBL" id="CBUH010000099">
    <property type="protein sequence ID" value="CDI42348.1"/>
    <property type="molecule type" value="Genomic_DNA"/>
</dbReference>
<sequence length="10" mass="1158">MIAAFQDYIS</sequence>
<evidence type="ECO:0000313" key="1">
    <source>
        <dbReference type="EMBL" id="CDI42348.1"/>
    </source>
</evidence>
<accession>U4QCU3</accession>